<dbReference type="InterPro" id="IPR023198">
    <property type="entry name" value="PGP-like_dom2"/>
</dbReference>
<keyword evidence="2" id="KW-1185">Reference proteome</keyword>
<evidence type="ECO:0000313" key="1">
    <source>
        <dbReference type="EMBL" id="MUI15571.1"/>
    </source>
</evidence>
<evidence type="ECO:0000313" key="2">
    <source>
        <dbReference type="Proteomes" id="UP000431684"/>
    </source>
</evidence>
<dbReference type="Proteomes" id="UP000431684">
    <property type="component" value="Unassembled WGS sequence"/>
</dbReference>
<proteinExistence type="predicted"/>
<dbReference type="AlphaFoldDB" id="A0A6I3XP96"/>
<dbReference type="InterPro" id="IPR006439">
    <property type="entry name" value="HAD-SF_hydro_IA"/>
</dbReference>
<comment type="caution">
    <text evidence="1">The sequence shown here is derived from an EMBL/GenBank/DDBJ whole genome shotgun (WGS) entry which is preliminary data.</text>
</comment>
<dbReference type="InterPro" id="IPR036412">
    <property type="entry name" value="HAD-like_sf"/>
</dbReference>
<dbReference type="EMBL" id="WNWM01000002">
    <property type="protein sequence ID" value="MUI15571.1"/>
    <property type="molecule type" value="Genomic_DNA"/>
</dbReference>
<dbReference type="OrthoDB" id="9800058at2"/>
<dbReference type="NCBIfam" id="TIGR01509">
    <property type="entry name" value="HAD-SF-IA-v3"/>
    <property type="match status" value="1"/>
</dbReference>
<name>A0A6I3XP96_9BURK</name>
<protein>
    <submittedName>
        <fullName evidence="1">HAD-IA family hydrolase</fullName>
    </submittedName>
</protein>
<dbReference type="SUPFAM" id="SSF56784">
    <property type="entry name" value="HAD-like"/>
    <property type="match status" value="1"/>
</dbReference>
<reference evidence="1 2" key="1">
    <citation type="submission" date="2019-11" db="EMBL/GenBank/DDBJ databases">
        <title>Draft Genome Sequences of Six Type Strains of the Genus Massilia.</title>
        <authorList>
            <person name="Miess H."/>
            <person name="Frediansyah A."/>
            <person name="Goeker M."/>
            <person name="Gross H."/>
        </authorList>
    </citation>
    <scope>NUCLEOTIDE SEQUENCE [LARGE SCALE GENOMIC DNA]</scope>
    <source>
        <strain evidence="1 2">DSM 17513</strain>
    </source>
</reference>
<keyword evidence="1" id="KW-0378">Hydrolase</keyword>
<dbReference type="RefSeq" id="WP_155711249.1">
    <property type="nucleotide sequence ID" value="NZ_BMWU01000050.1"/>
</dbReference>
<dbReference type="GO" id="GO:0050308">
    <property type="term" value="F:sugar-phosphatase activity"/>
    <property type="evidence" value="ECO:0007669"/>
    <property type="project" value="TreeGrafter"/>
</dbReference>
<dbReference type="Gene3D" id="1.10.150.240">
    <property type="entry name" value="Putative phosphatase, domain 2"/>
    <property type="match status" value="1"/>
</dbReference>
<dbReference type="SFLD" id="SFLDS00003">
    <property type="entry name" value="Haloacid_Dehalogenase"/>
    <property type="match status" value="1"/>
</dbReference>
<dbReference type="InterPro" id="IPR051806">
    <property type="entry name" value="HAD-like_SPP"/>
</dbReference>
<dbReference type="PANTHER" id="PTHR43481">
    <property type="entry name" value="FRUCTOSE-1-PHOSPHATE PHOSPHATASE"/>
    <property type="match status" value="1"/>
</dbReference>
<organism evidence="1 2">
    <name type="scientific">Pseudoduganella dura</name>
    <dbReference type="NCBI Taxonomy" id="321982"/>
    <lineage>
        <taxon>Bacteria</taxon>
        <taxon>Pseudomonadati</taxon>
        <taxon>Pseudomonadota</taxon>
        <taxon>Betaproteobacteria</taxon>
        <taxon>Burkholderiales</taxon>
        <taxon>Oxalobacteraceae</taxon>
        <taxon>Telluria group</taxon>
        <taxon>Pseudoduganella</taxon>
    </lineage>
</organism>
<dbReference type="PANTHER" id="PTHR43481:SF4">
    <property type="entry name" value="GLYCEROL-1-PHOSPHATE PHOSPHOHYDROLASE 1-RELATED"/>
    <property type="match status" value="1"/>
</dbReference>
<dbReference type="Pfam" id="PF00702">
    <property type="entry name" value="Hydrolase"/>
    <property type="match status" value="1"/>
</dbReference>
<gene>
    <name evidence="1" type="ORF">GJV26_24395</name>
</gene>
<accession>A0A6I3XP96</accession>
<dbReference type="Gene3D" id="3.40.50.1000">
    <property type="entry name" value="HAD superfamily/HAD-like"/>
    <property type="match status" value="1"/>
</dbReference>
<sequence length="245" mass="24869">MTNPPTQFPASSTASSTANPPSFTHLISDCDGVLIDSEAVALAALADYLSPLHADREALTALIRPRLGLKLEALVLGVCAELGLPEPTVPDLAVMRSVVEGECDRKAQAIPGVREAYAAIPLSKAVASNSRHARVQALLGRTGLAPLFDGGIYTADIAGRPKPDPAVYLAAAAGMGAAPSRCIVIEDSVTGVHAAVAAGATVLGYGGGEHSPAGQAQLLRDAGAAHVFGTMAELPALVARLRDAG</sequence>
<dbReference type="InterPro" id="IPR023214">
    <property type="entry name" value="HAD_sf"/>
</dbReference>
<dbReference type="SFLD" id="SFLDG01129">
    <property type="entry name" value="C1.5:_HAD__Beta-PGM__Phosphata"/>
    <property type="match status" value="1"/>
</dbReference>